<evidence type="ECO:0000256" key="1">
    <source>
        <dbReference type="SAM" id="Phobius"/>
    </source>
</evidence>
<dbReference type="AlphaFoldDB" id="A0A9P7JP57"/>
<keyword evidence="1" id="KW-0812">Transmembrane</keyword>
<name>A0A9P7JP57_9AGAM</name>
<proteinExistence type="predicted"/>
<organism evidence="2 3">
    <name type="scientific">Suillus discolor</name>
    <dbReference type="NCBI Taxonomy" id="1912936"/>
    <lineage>
        <taxon>Eukaryota</taxon>
        <taxon>Fungi</taxon>
        <taxon>Dikarya</taxon>
        <taxon>Basidiomycota</taxon>
        <taxon>Agaricomycotina</taxon>
        <taxon>Agaricomycetes</taxon>
        <taxon>Agaricomycetidae</taxon>
        <taxon>Boletales</taxon>
        <taxon>Suillineae</taxon>
        <taxon>Suillaceae</taxon>
        <taxon>Suillus</taxon>
    </lineage>
</organism>
<protein>
    <submittedName>
        <fullName evidence="2">Uncharacterized protein</fullName>
    </submittedName>
</protein>
<keyword evidence="1" id="KW-0472">Membrane</keyword>
<dbReference type="RefSeq" id="XP_041287353.1">
    <property type="nucleotide sequence ID" value="XM_041433091.1"/>
</dbReference>
<feature type="transmembrane region" description="Helical" evidence="1">
    <location>
        <begin position="20"/>
        <end position="41"/>
    </location>
</feature>
<dbReference type="Proteomes" id="UP000823399">
    <property type="component" value="Unassembled WGS sequence"/>
</dbReference>
<sequence>MLGWHTDHGQKDVFTGTSRVQSIVYVMTLILILILLSLFYGTSLDSEGTMKFSRNGLVTAER</sequence>
<gene>
    <name evidence="2" type="ORF">F5147DRAFT_642453</name>
</gene>
<comment type="caution">
    <text evidence="2">The sequence shown here is derived from an EMBL/GenBank/DDBJ whole genome shotgun (WGS) entry which is preliminary data.</text>
</comment>
<evidence type="ECO:0000313" key="3">
    <source>
        <dbReference type="Proteomes" id="UP000823399"/>
    </source>
</evidence>
<reference evidence="2" key="1">
    <citation type="journal article" date="2020" name="New Phytol.">
        <title>Comparative genomics reveals dynamic genome evolution in host specialist ectomycorrhizal fungi.</title>
        <authorList>
            <person name="Lofgren L.A."/>
            <person name="Nguyen N.H."/>
            <person name="Vilgalys R."/>
            <person name="Ruytinx J."/>
            <person name="Liao H.L."/>
            <person name="Branco S."/>
            <person name="Kuo A."/>
            <person name="LaButti K."/>
            <person name="Lipzen A."/>
            <person name="Andreopoulos W."/>
            <person name="Pangilinan J."/>
            <person name="Riley R."/>
            <person name="Hundley H."/>
            <person name="Na H."/>
            <person name="Barry K."/>
            <person name="Grigoriev I.V."/>
            <person name="Stajich J.E."/>
            <person name="Kennedy P.G."/>
        </authorList>
    </citation>
    <scope>NUCLEOTIDE SEQUENCE</scope>
    <source>
        <strain evidence="2">FC423</strain>
    </source>
</reference>
<accession>A0A9P7JP57</accession>
<keyword evidence="1" id="KW-1133">Transmembrane helix</keyword>
<keyword evidence="3" id="KW-1185">Reference proteome</keyword>
<dbReference type="EMBL" id="JABBWM010000082">
    <property type="protein sequence ID" value="KAG2093908.1"/>
    <property type="molecule type" value="Genomic_DNA"/>
</dbReference>
<dbReference type="GeneID" id="64695350"/>
<evidence type="ECO:0000313" key="2">
    <source>
        <dbReference type="EMBL" id="KAG2093908.1"/>
    </source>
</evidence>